<dbReference type="EMBL" id="GGMS01012326">
    <property type="protein sequence ID" value="MBY81529.1"/>
    <property type="molecule type" value="Transcribed_RNA"/>
</dbReference>
<sequence>MLLNIIIAIELSSYDPCSTSEPRRHQATSATASTAVRGTRGAISIQLRATRCGRRLPKPIASRFSAVGPCAAPKGISIRKLDRRTVGRDVAPRRHQLFPYATYACAPTVRDQVRFRLPERARTGPRVGGVRWAVAWMQ</sequence>
<proteinExistence type="predicted"/>
<name>A0A2S2QUU5_9HEMI</name>
<gene>
    <name evidence="1" type="ORF">g.114998</name>
</gene>
<accession>A0A2S2QUU5</accession>
<reference evidence="1" key="1">
    <citation type="submission" date="2018-04" db="EMBL/GenBank/DDBJ databases">
        <title>Transcriptome assembly of Sipha flava.</title>
        <authorList>
            <person name="Scully E.D."/>
            <person name="Geib S.M."/>
            <person name="Palmer N.A."/>
            <person name="Koch K."/>
            <person name="Bradshaw J."/>
            <person name="Heng-Moss T."/>
            <person name="Sarath G."/>
        </authorList>
    </citation>
    <scope>NUCLEOTIDE SEQUENCE</scope>
</reference>
<organism evidence="1">
    <name type="scientific">Sipha flava</name>
    <name type="common">yellow sugarcane aphid</name>
    <dbReference type="NCBI Taxonomy" id="143950"/>
    <lineage>
        <taxon>Eukaryota</taxon>
        <taxon>Metazoa</taxon>
        <taxon>Ecdysozoa</taxon>
        <taxon>Arthropoda</taxon>
        <taxon>Hexapoda</taxon>
        <taxon>Insecta</taxon>
        <taxon>Pterygota</taxon>
        <taxon>Neoptera</taxon>
        <taxon>Paraneoptera</taxon>
        <taxon>Hemiptera</taxon>
        <taxon>Sternorrhyncha</taxon>
        <taxon>Aphidomorpha</taxon>
        <taxon>Aphidoidea</taxon>
        <taxon>Aphididae</taxon>
        <taxon>Sipha</taxon>
    </lineage>
</organism>
<evidence type="ECO:0000313" key="1">
    <source>
        <dbReference type="EMBL" id="MBY81529.1"/>
    </source>
</evidence>
<dbReference type="AlphaFoldDB" id="A0A2S2QUU5"/>
<protein>
    <submittedName>
        <fullName evidence="1">Uncharacterized protein</fullName>
    </submittedName>
</protein>